<dbReference type="STRING" id="227598.APY94_05350"/>
<proteinExistence type="predicted"/>
<organism evidence="1 2">
    <name type="scientific">Thermococcus celericrescens</name>
    <dbReference type="NCBI Taxonomy" id="227598"/>
    <lineage>
        <taxon>Archaea</taxon>
        <taxon>Methanobacteriati</taxon>
        <taxon>Methanobacteriota</taxon>
        <taxon>Thermococci</taxon>
        <taxon>Thermococcales</taxon>
        <taxon>Thermococcaceae</taxon>
        <taxon>Thermococcus</taxon>
    </lineage>
</organism>
<dbReference type="AlphaFoldDB" id="A0A100XY09"/>
<gene>
    <name evidence="1" type="ORF">APY94_05350</name>
</gene>
<accession>A0A100XY09</accession>
<dbReference type="Proteomes" id="UP000053462">
    <property type="component" value="Unassembled WGS sequence"/>
</dbReference>
<reference evidence="1 2" key="1">
    <citation type="submission" date="2015-10" db="EMBL/GenBank/DDBJ databases">
        <title>Draft genome sequence of Thermococcus celericrescens strain DSM 17994.</title>
        <authorList>
            <person name="Hong S.-J."/>
            <person name="Park C.-E."/>
            <person name="Shin J.-H."/>
        </authorList>
    </citation>
    <scope>NUCLEOTIDE SEQUENCE [LARGE SCALE GENOMIC DNA]</scope>
    <source>
        <strain evidence="1 2">DSM 17994</strain>
    </source>
</reference>
<protein>
    <submittedName>
        <fullName evidence="1">Uncharacterized protein</fullName>
    </submittedName>
</protein>
<comment type="caution">
    <text evidence="1">The sequence shown here is derived from an EMBL/GenBank/DDBJ whole genome shotgun (WGS) entry which is preliminary data.</text>
</comment>
<evidence type="ECO:0000313" key="2">
    <source>
        <dbReference type="Proteomes" id="UP000053462"/>
    </source>
</evidence>
<sequence>MGDCYDVVAVFERPWKEVVDELDRQFGLVKDTEHGLDEWYEHYDTRGFKLVFKGKTKNIILKTIRPERYVGVGFWIEVFSKSEITIVDFGTCTSKFWDVSSKELVEFFEKLTNAGAVIITGYVYGSERFEEIFGEWDQFLVYEWLEKALKHEKLEILPSGVTVVKDNLLPIEDGLYELVEIPWMEEKEYVLIKSLDGYKILVSVWGSDLTYEDSYRELLEDKAWFSQDMTAVIFGRIGKRVKDEFLVKRAEEYFKAQVGEVSGESDKGQTR</sequence>
<keyword evidence="2" id="KW-1185">Reference proteome</keyword>
<dbReference type="EMBL" id="LLYW01000018">
    <property type="protein sequence ID" value="KUH33621.1"/>
    <property type="molecule type" value="Genomic_DNA"/>
</dbReference>
<dbReference type="RefSeq" id="WP_058938650.1">
    <property type="nucleotide sequence ID" value="NZ_LLYW01000018.1"/>
</dbReference>
<evidence type="ECO:0000313" key="1">
    <source>
        <dbReference type="EMBL" id="KUH33621.1"/>
    </source>
</evidence>
<name>A0A100XY09_9EURY</name>
<dbReference type="OrthoDB" id="90617at2157"/>